<dbReference type="KEGG" id="kor:AWR26_14675"/>
<dbReference type="EMBL" id="FOKO01000002">
    <property type="protein sequence ID" value="SFC01920.1"/>
    <property type="molecule type" value="Genomic_DNA"/>
</dbReference>
<dbReference type="Proteomes" id="UP000182314">
    <property type="component" value="Unassembled WGS sequence"/>
</dbReference>
<keyword evidence="1" id="KW-0472">Membrane</keyword>
<reference evidence="2 4" key="2">
    <citation type="submission" date="2021-03" db="EMBL/GenBank/DDBJ databases">
        <authorList>
            <person name="Li Y."/>
            <person name="Li S."/>
            <person name="Chen M."/>
            <person name="Peng G."/>
            <person name="Tan Z."/>
            <person name="An Q."/>
        </authorList>
    </citation>
    <scope>NUCLEOTIDE SEQUENCE [LARGE SCALE GENOMIC DNA]</scope>
    <source>
        <strain evidence="2 4">Ola 51</strain>
    </source>
</reference>
<keyword evidence="1" id="KW-0812">Transmembrane</keyword>
<dbReference type="AlphaFoldDB" id="A0AA94KP40"/>
<dbReference type="EMBL" id="CP014007">
    <property type="protein sequence ID" value="ANI83338.1"/>
    <property type="molecule type" value="Genomic_DNA"/>
</dbReference>
<dbReference type="Proteomes" id="UP000078227">
    <property type="component" value="Chromosome"/>
</dbReference>
<evidence type="ECO:0000313" key="5">
    <source>
        <dbReference type="Proteomes" id="UP000182314"/>
    </source>
</evidence>
<proteinExistence type="predicted"/>
<evidence type="ECO:0000313" key="3">
    <source>
        <dbReference type="EMBL" id="SFC01920.1"/>
    </source>
</evidence>
<feature type="transmembrane region" description="Helical" evidence="1">
    <location>
        <begin position="12"/>
        <end position="33"/>
    </location>
</feature>
<gene>
    <name evidence="2" type="ORF">AWR26_14675</name>
    <name evidence="3" type="ORF">SAMN05216286_1317</name>
</gene>
<feature type="transmembrane region" description="Helical" evidence="1">
    <location>
        <begin position="53"/>
        <end position="73"/>
    </location>
</feature>
<evidence type="ECO:0000256" key="1">
    <source>
        <dbReference type="SAM" id="Phobius"/>
    </source>
</evidence>
<evidence type="ECO:0000313" key="4">
    <source>
        <dbReference type="Proteomes" id="UP000078227"/>
    </source>
</evidence>
<keyword evidence="4" id="KW-1185">Reference proteome</keyword>
<dbReference type="RefSeq" id="WP_064566991.1">
    <property type="nucleotide sequence ID" value="NZ_CP014007.2"/>
</dbReference>
<reference evidence="3 5" key="1">
    <citation type="submission" date="2016-10" db="EMBL/GenBank/DDBJ databases">
        <authorList>
            <person name="Varghese N."/>
            <person name="Submissions S."/>
        </authorList>
    </citation>
    <scope>NUCLEOTIDE SEQUENCE [LARGE SCALE GENOMIC DNA]</scope>
    <source>
        <strain evidence="3 5">CGMCC 1.7012</strain>
    </source>
</reference>
<organism evidence="3 5">
    <name type="scientific">Kosakonia oryzae</name>
    <dbReference type="NCBI Taxonomy" id="497725"/>
    <lineage>
        <taxon>Bacteria</taxon>
        <taxon>Pseudomonadati</taxon>
        <taxon>Pseudomonadota</taxon>
        <taxon>Gammaproteobacteria</taxon>
        <taxon>Enterobacterales</taxon>
        <taxon>Enterobacteriaceae</taxon>
        <taxon>Kosakonia</taxon>
    </lineage>
</organism>
<protein>
    <submittedName>
        <fullName evidence="3">Uncharacterized protein</fullName>
    </submittedName>
</protein>
<name>A0AA94KP40_9ENTR</name>
<keyword evidence="1" id="KW-1133">Transmembrane helix</keyword>
<evidence type="ECO:0000313" key="2">
    <source>
        <dbReference type="EMBL" id="ANI83338.1"/>
    </source>
</evidence>
<sequence length="75" mass="7657">MKQLNNDEMQAVSGAGLISLAAGMLGEGIGIVIDAAFGGKGSFATDLGRNIGKGIGVVLETGLNLFSSIMNIFRK</sequence>
<accession>A0AA94KP40</accession>